<dbReference type="Proteomes" id="UP000621856">
    <property type="component" value="Unassembled WGS sequence"/>
</dbReference>
<keyword evidence="1" id="KW-0732">Signal</keyword>
<accession>A0A8J3A146</accession>
<reference evidence="3 5" key="2">
    <citation type="submission" date="2020-02" db="EMBL/GenBank/DDBJ databases">
        <title>Genome sequence of Parvularcula flava strain NH6-79.</title>
        <authorList>
            <person name="Abdul Karim M.H."/>
            <person name="Lam M.Q."/>
            <person name="Chen S.J."/>
            <person name="Yahya A."/>
            <person name="Shahir S."/>
            <person name="Shamsir M.S."/>
            <person name="Chong C.S."/>
        </authorList>
    </citation>
    <scope>NUCLEOTIDE SEQUENCE [LARGE SCALE GENOMIC DNA]</scope>
    <source>
        <strain evidence="3 5">NH6-79</strain>
    </source>
</reference>
<protein>
    <submittedName>
        <fullName evidence="3">Copper resistance protein B</fullName>
    </submittedName>
</protein>
<reference evidence="2" key="1">
    <citation type="journal article" date="2014" name="Int. J. Syst. Evol. Microbiol.">
        <title>Complete genome sequence of Corynebacterium casei LMG S-19264T (=DSM 44701T), isolated from a smear-ripened cheese.</title>
        <authorList>
            <consortium name="US DOE Joint Genome Institute (JGI-PGF)"/>
            <person name="Walter F."/>
            <person name="Albersmeier A."/>
            <person name="Kalinowski J."/>
            <person name="Ruckert C."/>
        </authorList>
    </citation>
    <scope>NUCLEOTIDE SEQUENCE</scope>
    <source>
        <strain evidence="2">CGMCC 1.14984</strain>
    </source>
</reference>
<dbReference type="EMBL" id="BMGZ01000001">
    <property type="protein sequence ID" value="GGH94684.1"/>
    <property type="molecule type" value="Genomic_DNA"/>
</dbReference>
<dbReference type="GO" id="GO:0006878">
    <property type="term" value="P:intracellular copper ion homeostasis"/>
    <property type="evidence" value="ECO:0007669"/>
    <property type="project" value="InterPro"/>
</dbReference>
<dbReference type="Pfam" id="PF05275">
    <property type="entry name" value="CopB"/>
    <property type="match status" value="1"/>
</dbReference>
<dbReference type="GO" id="GO:0009279">
    <property type="term" value="C:cell outer membrane"/>
    <property type="evidence" value="ECO:0007669"/>
    <property type="project" value="InterPro"/>
</dbReference>
<dbReference type="GO" id="GO:0005507">
    <property type="term" value="F:copper ion binding"/>
    <property type="evidence" value="ECO:0007669"/>
    <property type="project" value="InterPro"/>
</dbReference>
<comment type="caution">
    <text evidence="2">The sequence shown here is derived from an EMBL/GenBank/DDBJ whole genome shotgun (WGS) entry which is preliminary data.</text>
</comment>
<reference evidence="2" key="3">
    <citation type="submission" date="2020-09" db="EMBL/GenBank/DDBJ databases">
        <authorList>
            <person name="Sun Q."/>
            <person name="Zhou Y."/>
        </authorList>
    </citation>
    <scope>NUCLEOTIDE SEQUENCE</scope>
    <source>
        <strain evidence="2">CGMCC 1.14984</strain>
    </source>
</reference>
<organism evidence="2 4">
    <name type="scientific">Aquisalinus luteolus</name>
    <dbReference type="NCBI Taxonomy" id="1566827"/>
    <lineage>
        <taxon>Bacteria</taxon>
        <taxon>Pseudomonadati</taxon>
        <taxon>Pseudomonadota</taxon>
        <taxon>Alphaproteobacteria</taxon>
        <taxon>Parvularculales</taxon>
        <taxon>Parvularculaceae</taxon>
        <taxon>Aquisalinus</taxon>
    </lineage>
</organism>
<proteinExistence type="predicted"/>
<keyword evidence="5" id="KW-1185">Reference proteome</keyword>
<feature type="chain" id="PRO_5035246196" evidence="1">
    <location>
        <begin position="26"/>
        <end position="273"/>
    </location>
</feature>
<sequence length="273" mass="30171">MRQVIRTLSLSALTASLLAGTAAYAQDHHHEGEAGNAPWSQADAYYDPQDMAESRNKAQHHAGGQTFWFVMADRFELQFTDDEETGVWEAQGWLGGDINRLFVKTEGEYSLEHDEIEDAEIQALWSRAVSPYWDIQTGLRYDIEPDGKAHGVFGVQGLAPYLFEVDAATFVSDDGDVTARAEVEYEFLLTQRLILQPRVEANFSLQDIPGRGLGSGLTGVDAGMRLRYEIRREFAPYVGVEWQGSFGDTADIIEAAGGDAQGTALVAGIRAWF</sequence>
<evidence type="ECO:0000313" key="4">
    <source>
        <dbReference type="Proteomes" id="UP000621856"/>
    </source>
</evidence>
<dbReference type="InterPro" id="IPR036709">
    <property type="entry name" value="Autotransporte_beta_dom_sf"/>
</dbReference>
<evidence type="ECO:0000256" key="1">
    <source>
        <dbReference type="SAM" id="SignalP"/>
    </source>
</evidence>
<evidence type="ECO:0000313" key="5">
    <source>
        <dbReference type="Proteomes" id="UP000818603"/>
    </source>
</evidence>
<dbReference type="EMBL" id="VCJR02000001">
    <property type="protein sequence ID" value="NHK27191.1"/>
    <property type="molecule type" value="Genomic_DNA"/>
</dbReference>
<dbReference type="InterPro" id="IPR007939">
    <property type="entry name" value="Cu-R_B_prcur"/>
</dbReference>
<gene>
    <name evidence="3" type="ORF">FF098_004660</name>
    <name evidence="2" type="ORF">GCM10011355_09450</name>
</gene>
<dbReference type="Proteomes" id="UP000818603">
    <property type="component" value="Unassembled WGS sequence"/>
</dbReference>
<dbReference type="RefSeq" id="WP_155137981.1">
    <property type="nucleotide sequence ID" value="NZ_BMGZ01000001.1"/>
</dbReference>
<evidence type="ECO:0000313" key="2">
    <source>
        <dbReference type="EMBL" id="GGH94684.1"/>
    </source>
</evidence>
<dbReference type="AlphaFoldDB" id="A0A8J3A146"/>
<name>A0A8J3A146_9PROT</name>
<evidence type="ECO:0000313" key="3">
    <source>
        <dbReference type="EMBL" id="NHK27191.1"/>
    </source>
</evidence>
<feature type="signal peptide" evidence="1">
    <location>
        <begin position="1"/>
        <end position="25"/>
    </location>
</feature>
<dbReference type="SUPFAM" id="SSF103515">
    <property type="entry name" value="Autotransporter"/>
    <property type="match status" value="1"/>
</dbReference>